<evidence type="ECO:0000313" key="13">
    <source>
        <dbReference type="Proteomes" id="UP001162972"/>
    </source>
</evidence>
<organism evidence="12 13">
    <name type="scientific">Salix udensis</name>
    <dbReference type="NCBI Taxonomy" id="889485"/>
    <lineage>
        <taxon>Eukaryota</taxon>
        <taxon>Viridiplantae</taxon>
        <taxon>Streptophyta</taxon>
        <taxon>Embryophyta</taxon>
        <taxon>Tracheophyta</taxon>
        <taxon>Spermatophyta</taxon>
        <taxon>Magnoliopsida</taxon>
        <taxon>eudicotyledons</taxon>
        <taxon>Gunneridae</taxon>
        <taxon>Pentapetalae</taxon>
        <taxon>rosids</taxon>
        <taxon>fabids</taxon>
        <taxon>Malpighiales</taxon>
        <taxon>Salicaceae</taxon>
        <taxon>Saliceae</taxon>
        <taxon>Salix</taxon>
    </lineage>
</organism>
<evidence type="ECO:0000256" key="3">
    <source>
        <dbReference type="ARBA" id="ARBA00004906"/>
    </source>
</evidence>
<evidence type="ECO:0000313" key="12">
    <source>
        <dbReference type="EMBL" id="KAJ6415614.1"/>
    </source>
</evidence>
<comment type="pathway">
    <text evidence="3">Protein modification; protein ubiquitination.</text>
</comment>
<evidence type="ECO:0000256" key="8">
    <source>
        <dbReference type="ARBA" id="ARBA00022989"/>
    </source>
</evidence>
<keyword evidence="5" id="KW-0808">Transferase</keyword>
<dbReference type="InterPro" id="IPR021319">
    <property type="entry name" value="DUF2921"/>
</dbReference>
<keyword evidence="13" id="KW-1185">Reference proteome</keyword>
<proteinExistence type="predicted"/>
<feature type="domain" description="SWEET-like" evidence="11">
    <location>
        <begin position="35"/>
        <end position="82"/>
    </location>
</feature>
<dbReference type="GO" id="GO:0061630">
    <property type="term" value="F:ubiquitin protein ligase activity"/>
    <property type="evidence" value="ECO:0007669"/>
    <property type="project" value="UniProtKB-EC"/>
</dbReference>
<feature type="transmembrane region" description="Helical" evidence="10">
    <location>
        <begin position="49"/>
        <end position="68"/>
    </location>
</feature>
<dbReference type="PANTHER" id="PTHR33389">
    <property type="entry name" value="FAMILY PROTEIN, PUTATIVE (DUF2921)-RELATED"/>
    <property type="match status" value="1"/>
</dbReference>
<accession>A0AAD6K289</accession>
<comment type="subcellular location">
    <subcellularLocation>
        <location evidence="2">Endomembrane system</location>
        <topology evidence="2">Multi-pass membrane protein</topology>
    </subcellularLocation>
</comment>
<dbReference type="AlphaFoldDB" id="A0AAD6K289"/>
<evidence type="ECO:0000256" key="1">
    <source>
        <dbReference type="ARBA" id="ARBA00000900"/>
    </source>
</evidence>
<comment type="catalytic activity">
    <reaction evidence="1">
        <text>S-ubiquitinyl-[E2 ubiquitin-conjugating enzyme]-L-cysteine + [acceptor protein]-L-lysine = [E2 ubiquitin-conjugating enzyme]-L-cysteine + N(6)-ubiquitinyl-[acceptor protein]-L-lysine.</text>
        <dbReference type="EC" id="2.3.2.27"/>
    </reaction>
</comment>
<evidence type="ECO:0000259" key="11">
    <source>
        <dbReference type="Pfam" id="PF11145"/>
    </source>
</evidence>
<evidence type="ECO:0000256" key="7">
    <source>
        <dbReference type="ARBA" id="ARBA00022786"/>
    </source>
</evidence>
<name>A0AAD6K289_9ROSI</name>
<keyword evidence="9 10" id="KW-0472">Membrane</keyword>
<reference evidence="12 13" key="1">
    <citation type="journal article" date="2023" name="Int. J. Mol. Sci.">
        <title>De Novo Assembly and Annotation of 11 Diverse Shrub Willow (Salix) Genomes Reveals Novel Gene Organization in Sex-Linked Regions.</title>
        <authorList>
            <person name="Hyden B."/>
            <person name="Feng K."/>
            <person name="Yates T.B."/>
            <person name="Jawdy S."/>
            <person name="Cereghino C."/>
            <person name="Smart L.B."/>
            <person name="Muchero W."/>
        </authorList>
    </citation>
    <scope>NUCLEOTIDE SEQUENCE [LARGE SCALE GENOMIC DNA]</scope>
    <source>
        <tissue evidence="12">Shoot tip</tissue>
    </source>
</reference>
<evidence type="ECO:0000256" key="6">
    <source>
        <dbReference type="ARBA" id="ARBA00022692"/>
    </source>
</evidence>
<evidence type="ECO:0000256" key="4">
    <source>
        <dbReference type="ARBA" id="ARBA00012483"/>
    </source>
</evidence>
<keyword evidence="6 10" id="KW-0812">Transmembrane</keyword>
<evidence type="ECO:0000256" key="5">
    <source>
        <dbReference type="ARBA" id="ARBA00022679"/>
    </source>
</evidence>
<evidence type="ECO:0000256" key="2">
    <source>
        <dbReference type="ARBA" id="ARBA00004127"/>
    </source>
</evidence>
<protein>
    <recommendedName>
        <fullName evidence="4">RING-type E3 ubiquitin transferase</fullName>
        <ecNumber evidence="4">2.3.2.27</ecNumber>
    </recommendedName>
</protein>
<comment type="caution">
    <text evidence="12">The sequence shown here is derived from an EMBL/GenBank/DDBJ whole genome shotgun (WGS) entry which is preliminary data.</text>
</comment>
<dbReference type="EC" id="2.3.2.27" evidence="4"/>
<dbReference type="EMBL" id="JAPFFJ010000012">
    <property type="protein sequence ID" value="KAJ6415614.1"/>
    <property type="molecule type" value="Genomic_DNA"/>
</dbReference>
<keyword evidence="7" id="KW-0833">Ubl conjugation pathway</keyword>
<dbReference type="GO" id="GO:0012505">
    <property type="term" value="C:endomembrane system"/>
    <property type="evidence" value="ECO:0007669"/>
    <property type="project" value="UniProtKB-SubCell"/>
</dbReference>
<dbReference type="Proteomes" id="UP001162972">
    <property type="component" value="Chromosome 3"/>
</dbReference>
<dbReference type="PANTHER" id="PTHR33389:SF18">
    <property type="entry name" value="OS01G0677900 PROTEIN"/>
    <property type="match status" value="1"/>
</dbReference>
<keyword evidence="8 10" id="KW-1133">Transmembrane helix</keyword>
<gene>
    <name evidence="12" type="ORF">OIU84_004416</name>
</gene>
<dbReference type="Pfam" id="PF11145">
    <property type="entry name" value="DUF2921"/>
    <property type="match status" value="1"/>
</dbReference>
<evidence type="ECO:0000256" key="9">
    <source>
        <dbReference type="ARBA" id="ARBA00023136"/>
    </source>
</evidence>
<evidence type="ECO:0000256" key="10">
    <source>
        <dbReference type="SAM" id="Phobius"/>
    </source>
</evidence>
<sequence>MPSLVSSTSETHLCGCSHMHTIYTGLTSMWKILMDHTCMPNPVGDYFSTAWDVIIPLVTLLFAAVIYLQQRFGGRCFMPKRLQEPEGYEKVPVASDHA</sequence>